<reference evidence="1" key="1">
    <citation type="submission" date="2016-02" db="EMBL/GenBank/DDBJ databases">
        <title>WGS assembly of Manihot esculenta.</title>
        <authorList>
            <person name="Bredeson J.V."/>
            <person name="Prochnik S.E."/>
            <person name="Lyons J.B."/>
            <person name="Schmutz J."/>
            <person name="Grimwood J."/>
            <person name="Vrebalov J."/>
            <person name="Bart R.S."/>
            <person name="Amuge T."/>
            <person name="Ferguson M.E."/>
            <person name="Green R."/>
            <person name="Putnam N."/>
            <person name="Stites J."/>
            <person name="Rounsley S."/>
            <person name="Rokhsar D.S."/>
        </authorList>
    </citation>
    <scope>NUCLEOTIDE SEQUENCE [LARGE SCALE GENOMIC DNA]</scope>
    <source>
        <tissue evidence="1">Leaf</tissue>
    </source>
</reference>
<evidence type="ECO:0000313" key="1">
    <source>
        <dbReference type="EMBL" id="OAY43618.1"/>
    </source>
</evidence>
<protein>
    <submittedName>
        <fullName evidence="1">Uncharacterized protein</fullName>
    </submittedName>
</protein>
<proteinExistence type="predicted"/>
<accession>A0A2C9VEN6</accession>
<dbReference type="AlphaFoldDB" id="A0A2C9VEN6"/>
<name>A0A2C9VEN6_MANES</name>
<gene>
    <name evidence="1" type="ORF">MANES_08G083900</name>
</gene>
<dbReference type="EMBL" id="CM004394">
    <property type="protein sequence ID" value="OAY43618.1"/>
    <property type="molecule type" value="Genomic_DNA"/>
</dbReference>
<sequence length="48" mass="5741">MKCPEIYSACSRFYTVENLIFIFNHIERFGSFRSIFVGVHRMCCILFN</sequence>
<organism evidence="1">
    <name type="scientific">Manihot esculenta</name>
    <name type="common">Cassava</name>
    <name type="synonym">Jatropha manihot</name>
    <dbReference type="NCBI Taxonomy" id="3983"/>
    <lineage>
        <taxon>Eukaryota</taxon>
        <taxon>Viridiplantae</taxon>
        <taxon>Streptophyta</taxon>
        <taxon>Embryophyta</taxon>
        <taxon>Tracheophyta</taxon>
        <taxon>Spermatophyta</taxon>
        <taxon>Magnoliopsida</taxon>
        <taxon>eudicotyledons</taxon>
        <taxon>Gunneridae</taxon>
        <taxon>Pentapetalae</taxon>
        <taxon>rosids</taxon>
        <taxon>fabids</taxon>
        <taxon>Malpighiales</taxon>
        <taxon>Euphorbiaceae</taxon>
        <taxon>Crotonoideae</taxon>
        <taxon>Manihoteae</taxon>
        <taxon>Manihot</taxon>
    </lineage>
</organism>